<evidence type="ECO:0000256" key="2">
    <source>
        <dbReference type="ARBA" id="ARBA00023015"/>
    </source>
</evidence>
<dbReference type="RefSeq" id="WP_149771642.1">
    <property type="nucleotide sequence ID" value="NZ_VDFQ02000007.1"/>
</dbReference>
<proteinExistence type="inferred from homology"/>
<dbReference type="InterPro" id="IPR013325">
    <property type="entry name" value="RNA_pol_sigma_r2"/>
</dbReference>
<dbReference type="InterPro" id="IPR039425">
    <property type="entry name" value="RNA_pol_sigma-70-like"/>
</dbReference>
<name>A0A5Q6RK70_9ACTN</name>
<accession>A0A5Q6RK70</accession>
<dbReference type="Proteomes" id="UP000307768">
    <property type="component" value="Unassembled WGS sequence"/>
</dbReference>
<sequence length="170" mass="19162">MARRDDAFSDFARDAWPRLYRTAYLLLADHGHAEDLVQTALAKVYLHWGRIRDADATHAYARTVVVNTANSWFRRRGWNAETVVDAVPEHPLEPVDTDTSLTLEALRRLPDRQRAVVVLRFYEDLSVEQTADALNISTGTVKSQTSHALAKLRALLGDSITPTLEGTRHD</sequence>
<dbReference type="SUPFAM" id="SSF88659">
    <property type="entry name" value="Sigma3 and sigma4 domains of RNA polymerase sigma factors"/>
    <property type="match status" value="1"/>
</dbReference>
<organism evidence="8 9">
    <name type="scientific">Mumia zhuanghuii</name>
    <dbReference type="NCBI Taxonomy" id="2585211"/>
    <lineage>
        <taxon>Bacteria</taxon>
        <taxon>Bacillati</taxon>
        <taxon>Actinomycetota</taxon>
        <taxon>Actinomycetes</taxon>
        <taxon>Propionibacteriales</taxon>
        <taxon>Nocardioidaceae</taxon>
        <taxon>Mumia</taxon>
    </lineage>
</organism>
<evidence type="ECO:0000313" key="9">
    <source>
        <dbReference type="Proteomes" id="UP000307768"/>
    </source>
</evidence>
<feature type="domain" description="RNA polymerase sigma-70 region 4" evidence="7">
    <location>
        <begin position="105"/>
        <end position="154"/>
    </location>
</feature>
<gene>
    <name evidence="8" type="ORF">FE697_021250</name>
</gene>
<dbReference type="SUPFAM" id="SSF88946">
    <property type="entry name" value="Sigma2 domain of RNA polymerase sigma factors"/>
    <property type="match status" value="1"/>
</dbReference>
<reference evidence="8 9" key="1">
    <citation type="submission" date="2019-09" db="EMBL/GenBank/DDBJ databases">
        <title>Mumia zhuanghuii sp. nov. isolated from the intestinal contents of plateau pika (Ochotona curzoniae) in the Qinghai-Tibet plateau of China.</title>
        <authorList>
            <person name="Tian Z."/>
        </authorList>
    </citation>
    <scope>NUCLEOTIDE SEQUENCE [LARGE SCALE GENOMIC DNA]</scope>
    <source>
        <strain evidence="9">350</strain>
    </source>
</reference>
<dbReference type="InterPro" id="IPR007627">
    <property type="entry name" value="RNA_pol_sigma70_r2"/>
</dbReference>
<dbReference type="InterPro" id="IPR036388">
    <property type="entry name" value="WH-like_DNA-bd_sf"/>
</dbReference>
<keyword evidence="4" id="KW-0238">DNA-binding</keyword>
<evidence type="ECO:0000313" key="8">
    <source>
        <dbReference type="EMBL" id="KAA1418350.1"/>
    </source>
</evidence>
<dbReference type="InterPro" id="IPR014284">
    <property type="entry name" value="RNA_pol_sigma-70_dom"/>
</dbReference>
<protein>
    <submittedName>
        <fullName evidence="8">SigE family RNA polymerase sigma factor</fullName>
    </submittedName>
</protein>
<evidence type="ECO:0000259" key="6">
    <source>
        <dbReference type="Pfam" id="PF04542"/>
    </source>
</evidence>
<evidence type="ECO:0000256" key="3">
    <source>
        <dbReference type="ARBA" id="ARBA00023082"/>
    </source>
</evidence>
<dbReference type="GO" id="GO:0003677">
    <property type="term" value="F:DNA binding"/>
    <property type="evidence" value="ECO:0007669"/>
    <property type="project" value="UniProtKB-KW"/>
</dbReference>
<dbReference type="Gene3D" id="1.10.1740.10">
    <property type="match status" value="1"/>
</dbReference>
<evidence type="ECO:0000256" key="5">
    <source>
        <dbReference type="ARBA" id="ARBA00023163"/>
    </source>
</evidence>
<dbReference type="GO" id="GO:0016987">
    <property type="term" value="F:sigma factor activity"/>
    <property type="evidence" value="ECO:0007669"/>
    <property type="project" value="UniProtKB-KW"/>
</dbReference>
<keyword evidence="5" id="KW-0804">Transcription</keyword>
<evidence type="ECO:0000256" key="4">
    <source>
        <dbReference type="ARBA" id="ARBA00023125"/>
    </source>
</evidence>
<dbReference type="Gene3D" id="1.10.10.10">
    <property type="entry name" value="Winged helix-like DNA-binding domain superfamily/Winged helix DNA-binding domain"/>
    <property type="match status" value="1"/>
</dbReference>
<dbReference type="NCBIfam" id="TIGR02983">
    <property type="entry name" value="SigE-fam_strep"/>
    <property type="match status" value="1"/>
</dbReference>
<dbReference type="InterPro" id="IPR014325">
    <property type="entry name" value="RNA_pol_sigma-E_actinobac"/>
</dbReference>
<comment type="similarity">
    <text evidence="1">Belongs to the sigma-70 factor family. ECF subfamily.</text>
</comment>
<dbReference type="Pfam" id="PF04542">
    <property type="entry name" value="Sigma70_r2"/>
    <property type="match status" value="1"/>
</dbReference>
<dbReference type="PANTHER" id="PTHR43133">
    <property type="entry name" value="RNA POLYMERASE ECF-TYPE SIGMA FACTO"/>
    <property type="match status" value="1"/>
</dbReference>
<feature type="domain" description="RNA polymerase sigma-70 region 2" evidence="6">
    <location>
        <begin position="17"/>
        <end position="78"/>
    </location>
</feature>
<dbReference type="InterPro" id="IPR007630">
    <property type="entry name" value="RNA_pol_sigma70_r4"/>
</dbReference>
<dbReference type="PANTHER" id="PTHR43133:SF50">
    <property type="entry name" value="ECF RNA POLYMERASE SIGMA FACTOR SIGM"/>
    <property type="match status" value="1"/>
</dbReference>
<comment type="caution">
    <text evidence="8">The sequence shown here is derived from an EMBL/GenBank/DDBJ whole genome shotgun (WGS) entry which is preliminary data.</text>
</comment>
<dbReference type="OrthoDB" id="3692620at2"/>
<dbReference type="GO" id="GO:0006352">
    <property type="term" value="P:DNA-templated transcription initiation"/>
    <property type="evidence" value="ECO:0007669"/>
    <property type="project" value="InterPro"/>
</dbReference>
<keyword evidence="2" id="KW-0805">Transcription regulation</keyword>
<keyword evidence="3" id="KW-0731">Sigma factor</keyword>
<dbReference type="EMBL" id="VDFQ02000007">
    <property type="protein sequence ID" value="KAA1418350.1"/>
    <property type="molecule type" value="Genomic_DNA"/>
</dbReference>
<dbReference type="Pfam" id="PF04545">
    <property type="entry name" value="Sigma70_r4"/>
    <property type="match status" value="1"/>
</dbReference>
<evidence type="ECO:0000256" key="1">
    <source>
        <dbReference type="ARBA" id="ARBA00010641"/>
    </source>
</evidence>
<evidence type="ECO:0000259" key="7">
    <source>
        <dbReference type="Pfam" id="PF04545"/>
    </source>
</evidence>
<dbReference type="InterPro" id="IPR013324">
    <property type="entry name" value="RNA_pol_sigma_r3/r4-like"/>
</dbReference>
<dbReference type="CDD" id="cd06171">
    <property type="entry name" value="Sigma70_r4"/>
    <property type="match status" value="1"/>
</dbReference>
<dbReference type="AlphaFoldDB" id="A0A5Q6RK70"/>
<dbReference type="NCBIfam" id="TIGR02937">
    <property type="entry name" value="sigma70-ECF"/>
    <property type="match status" value="1"/>
</dbReference>